<dbReference type="RefSeq" id="WP_264430061.1">
    <property type="nucleotide sequence ID" value="NZ_CP080627.1"/>
</dbReference>
<dbReference type="Gene3D" id="3.30.70.1900">
    <property type="match status" value="1"/>
</dbReference>
<feature type="domain" description="CRISPR-associated protein Cas6 C-terminal" evidence="2">
    <location>
        <begin position="199"/>
        <end position="316"/>
    </location>
</feature>
<evidence type="ECO:0000259" key="2">
    <source>
        <dbReference type="Pfam" id="PF10040"/>
    </source>
</evidence>
<protein>
    <submittedName>
        <fullName evidence="3">CRISPR system precrRNA processing endoribonuclease RAMP protein Cas6</fullName>
    </submittedName>
</protein>
<name>A0ABY6JR94_9GAMM</name>
<gene>
    <name evidence="3" type="primary">cas6</name>
    <name evidence="3" type="ORF">K1Y77_01945</name>
</gene>
<dbReference type="Pfam" id="PF10040">
    <property type="entry name" value="CRISPR_Cas6"/>
    <property type="match status" value="1"/>
</dbReference>
<feature type="region of interest" description="Disordered" evidence="1">
    <location>
        <begin position="86"/>
        <end position="106"/>
    </location>
</feature>
<proteinExistence type="predicted"/>
<organism evidence="3 4">
    <name type="scientific">Halomonas qaidamensis</name>
    <dbReference type="NCBI Taxonomy" id="2866211"/>
    <lineage>
        <taxon>Bacteria</taxon>
        <taxon>Pseudomonadati</taxon>
        <taxon>Pseudomonadota</taxon>
        <taxon>Gammaproteobacteria</taxon>
        <taxon>Oceanospirillales</taxon>
        <taxon>Halomonadaceae</taxon>
        <taxon>Halomonas</taxon>
    </lineage>
</organism>
<reference evidence="3 4" key="1">
    <citation type="journal article" date="2022" name="Antonie Van Leeuwenhoek">
        <title>Whole genome sequencing of the halophilic Halomonas qaidamensis XH36, a novel species strain with high ectoine production.</title>
        <authorList>
            <person name="Zhang T."/>
            <person name="Cui T."/>
            <person name="Cao Y."/>
            <person name="Li Y."/>
            <person name="Li F."/>
            <person name="Zhu D."/>
            <person name="Xing J."/>
        </authorList>
    </citation>
    <scope>NUCLEOTIDE SEQUENCE [LARGE SCALE GENOMIC DNA]</scope>
    <source>
        <strain evidence="3 4">XH36</strain>
    </source>
</reference>
<evidence type="ECO:0000313" key="3">
    <source>
        <dbReference type="EMBL" id="UYV19465.1"/>
    </source>
</evidence>
<dbReference type="Proteomes" id="UP001163082">
    <property type="component" value="Chromosome"/>
</dbReference>
<sequence>MSESKAESALTKSAVPLVPKLSFGHYRFWSVADESIHLPGFAGATLRGALGHALRELSCMTGQPDCLGCPLLGNCRYPALFEPKLLGRGDPRQPTPPPPYIIRSPVAPPRTYQRGETFEFEMVLFDLTPADLELILRAWQRALWKGLGTRKGRARLSLVQQAQDGQWVNLFQPCAGQWSSAAPSLEAPDPPQTLKSLTLMFVSPVRLQHRGRLCLANQLSVDIVAGALKRRLQHLIAPQSMPMRGVFDTRSLSLKTDMRLYRWERQSSRQGCNIRLDGLLGNMELAGSGLADWWPWLWLGQYTHIGKNVSHGLGQYQLLTTDS</sequence>
<evidence type="ECO:0000256" key="1">
    <source>
        <dbReference type="SAM" id="MobiDB-lite"/>
    </source>
</evidence>
<dbReference type="InterPro" id="IPR019267">
    <property type="entry name" value="CRISPR-assoc_Cas6_C"/>
</dbReference>
<dbReference type="EMBL" id="CP080627">
    <property type="protein sequence ID" value="UYV19465.1"/>
    <property type="molecule type" value="Genomic_DNA"/>
</dbReference>
<evidence type="ECO:0000313" key="4">
    <source>
        <dbReference type="Proteomes" id="UP001163082"/>
    </source>
</evidence>
<accession>A0ABY6JR94</accession>
<keyword evidence="4" id="KW-1185">Reference proteome</keyword>